<protein>
    <submittedName>
        <fullName evidence="3">FHA domain-containing protein</fullName>
    </submittedName>
</protein>
<comment type="caution">
    <text evidence="3">The sequence shown here is derived from an EMBL/GenBank/DDBJ whole genome shotgun (WGS) entry which is preliminary data.</text>
</comment>
<organism evidence="3 4">
    <name type="scientific">Actinocorallia herbida</name>
    <dbReference type="NCBI Taxonomy" id="58109"/>
    <lineage>
        <taxon>Bacteria</taxon>
        <taxon>Bacillati</taxon>
        <taxon>Actinomycetota</taxon>
        <taxon>Actinomycetes</taxon>
        <taxon>Streptosporangiales</taxon>
        <taxon>Thermomonosporaceae</taxon>
        <taxon>Actinocorallia</taxon>
    </lineage>
</organism>
<sequence length="156" mass="17017">MLCSCGARADAADQLVCKKCLTPFSFGKAKTGAGKAREVKARFAPTEHVVVRRRSLTLEFADGTLSLAPGETRGLGRDPEFSADSRFFATFGTVSGRHAKLELRRDGSAWISDENSTNATYVNGRMLPPRQPHPLNDGDTVRFAQDLHAVVRLIAR</sequence>
<keyword evidence="1" id="KW-0597">Phosphoprotein</keyword>
<accession>A0A3N1D6K5</accession>
<proteinExistence type="predicted"/>
<evidence type="ECO:0000313" key="3">
    <source>
        <dbReference type="EMBL" id="ROO89099.1"/>
    </source>
</evidence>
<evidence type="ECO:0000256" key="1">
    <source>
        <dbReference type="ARBA" id="ARBA00022553"/>
    </source>
</evidence>
<dbReference type="OrthoDB" id="3078176at2"/>
<dbReference type="AlphaFoldDB" id="A0A3N1D6K5"/>
<dbReference type="Gene3D" id="2.60.200.20">
    <property type="match status" value="1"/>
</dbReference>
<keyword evidence="4" id="KW-1185">Reference proteome</keyword>
<dbReference type="InterPro" id="IPR008984">
    <property type="entry name" value="SMAD_FHA_dom_sf"/>
</dbReference>
<name>A0A3N1D6K5_9ACTN</name>
<dbReference type="CDD" id="cd00060">
    <property type="entry name" value="FHA"/>
    <property type="match status" value="1"/>
</dbReference>
<dbReference type="Pfam" id="PF00498">
    <property type="entry name" value="FHA"/>
    <property type="match status" value="1"/>
</dbReference>
<feature type="domain" description="FHA" evidence="2">
    <location>
        <begin position="73"/>
        <end position="127"/>
    </location>
</feature>
<reference evidence="3 4" key="1">
    <citation type="submission" date="2018-11" db="EMBL/GenBank/DDBJ databases">
        <title>Sequencing the genomes of 1000 actinobacteria strains.</title>
        <authorList>
            <person name="Klenk H.-P."/>
        </authorList>
    </citation>
    <scope>NUCLEOTIDE SEQUENCE [LARGE SCALE GENOMIC DNA]</scope>
    <source>
        <strain evidence="3 4">DSM 44254</strain>
    </source>
</reference>
<dbReference type="InterPro" id="IPR000253">
    <property type="entry name" value="FHA_dom"/>
</dbReference>
<dbReference type="EMBL" id="RJKE01000001">
    <property type="protein sequence ID" value="ROO89099.1"/>
    <property type="molecule type" value="Genomic_DNA"/>
</dbReference>
<dbReference type="RefSeq" id="WP_123668250.1">
    <property type="nucleotide sequence ID" value="NZ_RJKE01000001.1"/>
</dbReference>
<evidence type="ECO:0000259" key="2">
    <source>
        <dbReference type="PROSITE" id="PS50006"/>
    </source>
</evidence>
<dbReference type="SUPFAM" id="SSF49879">
    <property type="entry name" value="SMAD/FHA domain"/>
    <property type="match status" value="1"/>
</dbReference>
<dbReference type="PROSITE" id="PS50006">
    <property type="entry name" value="FHA_DOMAIN"/>
    <property type="match status" value="1"/>
</dbReference>
<gene>
    <name evidence="3" type="ORF">EDD29_6786</name>
</gene>
<dbReference type="SMART" id="SM00240">
    <property type="entry name" value="FHA"/>
    <property type="match status" value="1"/>
</dbReference>
<dbReference type="Proteomes" id="UP000272400">
    <property type="component" value="Unassembled WGS sequence"/>
</dbReference>
<evidence type="ECO:0000313" key="4">
    <source>
        <dbReference type="Proteomes" id="UP000272400"/>
    </source>
</evidence>